<evidence type="ECO:0000256" key="16">
    <source>
        <dbReference type="PIRSR" id="PIRSR600246-3"/>
    </source>
</evidence>
<dbReference type="EMBL" id="LR134162">
    <property type="protein sequence ID" value="VEB06885.1"/>
    <property type="molecule type" value="Genomic_DNA"/>
</dbReference>
<keyword evidence="8 19" id="KW-0378">Hydrolase</keyword>
<dbReference type="PANTHER" id="PTHR43297">
    <property type="entry name" value="OLIGOPEPTIDE TRANSPORT ATP-BINDING PROTEIN APPD"/>
    <property type="match status" value="1"/>
</dbReference>
<keyword evidence="4" id="KW-1003">Cell membrane</keyword>
<evidence type="ECO:0000256" key="2">
    <source>
        <dbReference type="ARBA" id="ARBA00005417"/>
    </source>
</evidence>
<feature type="region of interest" description="Disordered" evidence="17">
    <location>
        <begin position="473"/>
        <end position="528"/>
    </location>
</feature>
<dbReference type="SUPFAM" id="SSF56235">
    <property type="entry name" value="N-terminal nucleophile aminohydrolases (Ntn hydrolases)"/>
    <property type="match status" value="1"/>
</dbReference>
<evidence type="ECO:0000256" key="3">
    <source>
        <dbReference type="ARBA" id="ARBA00022448"/>
    </source>
</evidence>
<evidence type="ECO:0000256" key="1">
    <source>
        <dbReference type="ARBA" id="ARBA00004417"/>
    </source>
</evidence>
<dbReference type="PANTHER" id="PTHR43297:SF14">
    <property type="entry name" value="ATPASE AAA-TYPE CORE DOMAIN-CONTAINING PROTEIN"/>
    <property type="match status" value="1"/>
</dbReference>
<dbReference type="Pfam" id="PF01112">
    <property type="entry name" value="Asparaginase_2"/>
    <property type="match status" value="1"/>
</dbReference>
<name>A0A3S4KKU7_KLEPN</name>
<evidence type="ECO:0000256" key="17">
    <source>
        <dbReference type="SAM" id="MobiDB-lite"/>
    </source>
</evidence>
<dbReference type="InterPro" id="IPR027417">
    <property type="entry name" value="P-loop_NTPase"/>
</dbReference>
<feature type="site" description="Cleavage; by autolysis" evidence="16">
    <location>
        <begin position="72"/>
        <end position="73"/>
    </location>
</feature>
<evidence type="ECO:0000256" key="11">
    <source>
        <dbReference type="ARBA" id="ARBA00022967"/>
    </source>
</evidence>
<proteinExistence type="inferred from homology"/>
<dbReference type="Proteomes" id="UP000282433">
    <property type="component" value="Chromosome"/>
</dbReference>
<dbReference type="GO" id="GO:0016887">
    <property type="term" value="F:ATP hydrolysis activity"/>
    <property type="evidence" value="ECO:0007669"/>
    <property type="project" value="InterPro"/>
</dbReference>
<feature type="domain" description="ABC transporter" evidence="18">
    <location>
        <begin position="229"/>
        <end position="484"/>
    </location>
</feature>
<evidence type="ECO:0000256" key="10">
    <source>
        <dbReference type="ARBA" id="ARBA00022840"/>
    </source>
</evidence>
<organism evidence="19 20">
    <name type="scientific">Klebsiella pneumoniae</name>
    <dbReference type="NCBI Taxonomy" id="573"/>
    <lineage>
        <taxon>Bacteria</taxon>
        <taxon>Pseudomonadati</taxon>
        <taxon>Pseudomonadota</taxon>
        <taxon>Gammaproteobacteria</taxon>
        <taxon>Enterobacterales</taxon>
        <taxon>Enterobacteriaceae</taxon>
        <taxon>Klebsiella/Raoultella group</taxon>
        <taxon>Klebsiella</taxon>
        <taxon>Klebsiella pneumoniae complex</taxon>
    </lineage>
</organism>
<feature type="active site" description="Nucleophile" evidence="14">
    <location>
        <position position="73"/>
    </location>
</feature>
<evidence type="ECO:0000313" key="19">
    <source>
        <dbReference type="EMBL" id="VEB06885.1"/>
    </source>
</evidence>
<evidence type="ECO:0000256" key="13">
    <source>
        <dbReference type="ARBA" id="ARBA00069124"/>
    </source>
</evidence>
<evidence type="ECO:0000256" key="12">
    <source>
        <dbReference type="ARBA" id="ARBA00023136"/>
    </source>
</evidence>
<dbReference type="GO" id="GO:0006508">
    <property type="term" value="P:proteolysis"/>
    <property type="evidence" value="ECO:0007669"/>
    <property type="project" value="UniProtKB-KW"/>
</dbReference>
<dbReference type="CDD" id="cd03257">
    <property type="entry name" value="ABC_NikE_OppD_transporters"/>
    <property type="match status" value="1"/>
</dbReference>
<dbReference type="FunFam" id="3.40.50.300:FF:000016">
    <property type="entry name" value="Oligopeptide ABC transporter ATP-binding component"/>
    <property type="match status" value="1"/>
</dbReference>
<evidence type="ECO:0000256" key="15">
    <source>
        <dbReference type="PIRSR" id="PIRSR600246-2"/>
    </source>
</evidence>
<dbReference type="InterPro" id="IPR017871">
    <property type="entry name" value="ABC_transporter-like_CS"/>
</dbReference>
<dbReference type="InterPro" id="IPR029055">
    <property type="entry name" value="Ntn_hydrolases_N"/>
</dbReference>
<dbReference type="GO" id="GO:0005524">
    <property type="term" value="F:ATP binding"/>
    <property type="evidence" value="ECO:0007669"/>
    <property type="project" value="UniProtKB-KW"/>
</dbReference>
<keyword evidence="6" id="KW-0645">Protease</keyword>
<feature type="binding site" evidence="15">
    <location>
        <begin position="124"/>
        <end position="127"/>
    </location>
    <ligand>
        <name>substrate</name>
    </ligand>
</feature>
<dbReference type="InterPro" id="IPR003593">
    <property type="entry name" value="AAA+_ATPase"/>
</dbReference>
<gene>
    <name evidence="19" type="primary">gsiA_12</name>
    <name evidence="19" type="ORF">NCTC13635_06356</name>
</gene>
<evidence type="ECO:0000256" key="8">
    <source>
        <dbReference type="ARBA" id="ARBA00022801"/>
    </source>
</evidence>
<keyword evidence="7" id="KW-0547">Nucleotide-binding</keyword>
<evidence type="ECO:0000256" key="5">
    <source>
        <dbReference type="ARBA" id="ARBA00022519"/>
    </source>
</evidence>
<dbReference type="GO" id="GO:0008233">
    <property type="term" value="F:peptidase activity"/>
    <property type="evidence" value="ECO:0007669"/>
    <property type="project" value="UniProtKB-KW"/>
</dbReference>
<keyword evidence="12" id="KW-0472">Membrane</keyword>
<dbReference type="InterPro" id="IPR050388">
    <property type="entry name" value="ABC_Ni/Peptide_Import"/>
</dbReference>
<keyword evidence="5" id="KW-0997">Cell inner membrane</keyword>
<dbReference type="InterPro" id="IPR000246">
    <property type="entry name" value="Peptidase_T2"/>
</dbReference>
<evidence type="ECO:0000259" key="18">
    <source>
        <dbReference type="PROSITE" id="PS50893"/>
    </source>
</evidence>
<evidence type="ECO:0000256" key="6">
    <source>
        <dbReference type="ARBA" id="ARBA00022670"/>
    </source>
</evidence>
<evidence type="ECO:0000256" key="9">
    <source>
        <dbReference type="ARBA" id="ARBA00022813"/>
    </source>
</evidence>
<keyword evidence="3" id="KW-0813">Transport</keyword>
<sequence length="528" mass="56313">MLAARLVLEKSPHVLLIGEGAENFAISHGMARVDNDLFSTPERLLQLQEAKAGGEIILDHHAAPLDERQKMGTVGAVALDLAGNLAAATSTGGMTNKLPGRVGDSPLPGAGCYANNASVAVSCTGTGEVFMRTLAAYDIAALMEYGQLSLYSACERVVMEKLPALGGSGGLIAVDREGNVVLPFNSEGMYRAWCYAGDTPTIGILSRIEQGRGRVSQTHETDTCEVLVVRNLNVAFRQQDAPEVQAVRQLSFSLRRGETLAIVGESGSGKSVTALALMRLLDAASSEVNSEGLWLRRRNRQVIALNEQTDAEMRRVRGADLAMIFQEPMTSLNPVFTIGEQIAESLRLHQGLGREEALRAAKKMLDQVRIPQAEEMLSRYPHQLSGGMRQRVMIAMALSCRPAVLIADEPTTALDVTIQAQILQLIAVLQKEMAMGVIFITHDMGVVADIADRVLVMYRGEAVETGSVEEIFRSPQHPYTQSAAGGGPAAGGDAWPGSAAPFSAAGPAAGGERNARYGSRRRADPAGA</sequence>
<feature type="compositionally biased region" description="Low complexity" evidence="17">
    <location>
        <begin position="491"/>
        <end position="511"/>
    </location>
</feature>
<dbReference type="GO" id="GO:0055085">
    <property type="term" value="P:transmembrane transport"/>
    <property type="evidence" value="ECO:0007669"/>
    <property type="project" value="UniProtKB-ARBA"/>
</dbReference>
<accession>A0A3S4KKU7</accession>
<dbReference type="InterPro" id="IPR003439">
    <property type="entry name" value="ABC_transporter-like_ATP-bd"/>
</dbReference>
<evidence type="ECO:0000256" key="14">
    <source>
        <dbReference type="PIRSR" id="PIRSR600246-1"/>
    </source>
</evidence>
<keyword evidence="9" id="KW-0068">Autocatalytic cleavage</keyword>
<dbReference type="SUPFAM" id="SSF52540">
    <property type="entry name" value="P-loop containing nucleoside triphosphate hydrolases"/>
    <property type="match status" value="1"/>
</dbReference>
<dbReference type="PROSITE" id="PS00211">
    <property type="entry name" value="ABC_TRANSPORTER_1"/>
    <property type="match status" value="1"/>
</dbReference>
<dbReference type="Gene3D" id="3.60.20.30">
    <property type="entry name" value="(Glycosyl)asparaginase"/>
    <property type="match status" value="1"/>
</dbReference>
<dbReference type="AlphaFoldDB" id="A0A3S4KKU7"/>
<dbReference type="Pfam" id="PF00005">
    <property type="entry name" value="ABC_tran"/>
    <property type="match status" value="1"/>
</dbReference>
<evidence type="ECO:0000256" key="4">
    <source>
        <dbReference type="ARBA" id="ARBA00022475"/>
    </source>
</evidence>
<dbReference type="GO" id="GO:0005886">
    <property type="term" value="C:plasma membrane"/>
    <property type="evidence" value="ECO:0007669"/>
    <property type="project" value="UniProtKB-SubCell"/>
</dbReference>
<protein>
    <recommendedName>
        <fullName evidence="13">Isoaspartyl peptidase</fullName>
    </recommendedName>
</protein>
<dbReference type="FunFam" id="3.60.20.30:FF:000001">
    <property type="entry name" value="Isoaspartyl peptidase/L-asparaginase"/>
    <property type="match status" value="1"/>
</dbReference>
<comment type="similarity">
    <text evidence="2">Belongs to the ABC transporter superfamily.</text>
</comment>
<keyword evidence="10 19" id="KW-0067">ATP-binding</keyword>
<dbReference type="PROSITE" id="PS50893">
    <property type="entry name" value="ABC_TRANSPORTER_2"/>
    <property type="match status" value="1"/>
</dbReference>
<reference evidence="19 20" key="1">
    <citation type="submission" date="2018-12" db="EMBL/GenBank/DDBJ databases">
        <authorList>
            <consortium name="Pathogen Informatics"/>
        </authorList>
    </citation>
    <scope>NUCLEOTIDE SEQUENCE [LARGE SCALE GENOMIC DNA]</scope>
    <source>
        <strain evidence="19 20">NCTC13635</strain>
    </source>
</reference>
<comment type="subcellular location">
    <subcellularLocation>
        <location evidence="1">Cell inner membrane</location>
        <topology evidence="1">Peripheral membrane protein</topology>
    </subcellularLocation>
</comment>
<keyword evidence="11" id="KW-1278">Translocase</keyword>
<evidence type="ECO:0000256" key="7">
    <source>
        <dbReference type="ARBA" id="ARBA00022741"/>
    </source>
</evidence>
<dbReference type="Gene3D" id="3.40.50.300">
    <property type="entry name" value="P-loop containing nucleotide triphosphate hydrolases"/>
    <property type="match status" value="1"/>
</dbReference>
<feature type="binding site" evidence="15">
    <location>
        <begin position="101"/>
        <end position="104"/>
    </location>
    <ligand>
        <name>substrate</name>
    </ligand>
</feature>
<evidence type="ECO:0000313" key="20">
    <source>
        <dbReference type="Proteomes" id="UP000282433"/>
    </source>
</evidence>
<dbReference type="SMART" id="SM00382">
    <property type="entry name" value="AAA"/>
    <property type="match status" value="1"/>
</dbReference>